<reference evidence="3" key="1">
    <citation type="submission" date="2016-10" db="EMBL/GenBank/DDBJ databases">
        <authorList>
            <person name="Varghese N."/>
            <person name="Submissions S."/>
        </authorList>
    </citation>
    <scope>NUCLEOTIDE SEQUENCE [LARGE SCALE GENOMIC DNA]</scope>
    <source>
        <strain evidence="3">ATCC 25963</strain>
    </source>
</reference>
<organism evidence="2 3">
    <name type="scientific">Nannocystis exedens</name>
    <dbReference type="NCBI Taxonomy" id="54"/>
    <lineage>
        <taxon>Bacteria</taxon>
        <taxon>Pseudomonadati</taxon>
        <taxon>Myxococcota</taxon>
        <taxon>Polyangia</taxon>
        <taxon>Nannocystales</taxon>
        <taxon>Nannocystaceae</taxon>
        <taxon>Nannocystis</taxon>
    </lineage>
</organism>
<protein>
    <submittedName>
        <fullName evidence="2">Uncharacterized protein</fullName>
    </submittedName>
</protein>
<evidence type="ECO:0000256" key="1">
    <source>
        <dbReference type="SAM" id="MobiDB-lite"/>
    </source>
</evidence>
<proteinExistence type="predicted"/>
<evidence type="ECO:0000313" key="2">
    <source>
        <dbReference type="EMBL" id="SFE07763.1"/>
    </source>
</evidence>
<accession>A0A1I1XPV1</accession>
<dbReference type="STRING" id="54.SAMN02745121_02922"/>
<dbReference type="EMBL" id="FOMX01000008">
    <property type="protein sequence ID" value="SFE07763.1"/>
    <property type="molecule type" value="Genomic_DNA"/>
</dbReference>
<evidence type="ECO:0000313" key="3">
    <source>
        <dbReference type="Proteomes" id="UP000199400"/>
    </source>
</evidence>
<feature type="compositionally biased region" description="Low complexity" evidence="1">
    <location>
        <begin position="49"/>
        <end position="64"/>
    </location>
</feature>
<feature type="region of interest" description="Disordered" evidence="1">
    <location>
        <begin position="40"/>
        <end position="76"/>
    </location>
</feature>
<name>A0A1I1XPV1_9BACT</name>
<sequence>MRRDVRELLALLAAGLALGLMHLALRPDLPWVPAPRAEETMCGGEAEPEAPAAAEAPAASFAPATPMSSPGPEDVQ</sequence>
<dbReference type="Proteomes" id="UP000199400">
    <property type="component" value="Unassembled WGS sequence"/>
</dbReference>
<keyword evidence="3" id="KW-1185">Reference proteome</keyword>
<gene>
    <name evidence="2" type="ORF">SAMN02745121_02922</name>
</gene>
<dbReference type="AlphaFoldDB" id="A0A1I1XPV1"/>
<dbReference type="RefSeq" id="WP_096331225.1">
    <property type="nucleotide sequence ID" value="NZ_FOMX01000008.1"/>
</dbReference>